<comment type="caution">
    <text evidence="2">The sequence shown here is derived from an EMBL/GenBank/DDBJ whole genome shotgun (WGS) entry which is preliminary data.</text>
</comment>
<reference evidence="2" key="1">
    <citation type="submission" date="2020-11" db="EMBL/GenBank/DDBJ databases">
        <title>Chlorella ohadii genome sequencing and assembly.</title>
        <authorList>
            <person name="Murik O."/>
            <person name="Treves H."/>
            <person name="Kedem I."/>
            <person name="Shotland Y."/>
            <person name="Kaplan A."/>
        </authorList>
    </citation>
    <scope>NUCLEOTIDE SEQUENCE</scope>
    <source>
        <strain evidence="2">1</strain>
    </source>
</reference>
<keyword evidence="3" id="KW-1185">Reference proteome</keyword>
<accession>A0AAD5H7Z0</accession>
<dbReference type="Proteomes" id="UP001205105">
    <property type="component" value="Unassembled WGS sequence"/>
</dbReference>
<sequence length="127" mass="13389">MASDTLIPLSEGRVVEDSMADDEEEMRRLRAAAGGASRSVKRQAYLEAAAAGAAAEEDPELRTELDAAAVPAPTAGRLVVAGDDLLEDEANPWSHSMPQRATQASLSLNVTNICCLCDCLQAAWACD</sequence>
<feature type="region of interest" description="Disordered" evidence="1">
    <location>
        <begin position="1"/>
        <end position="22"/>
    </location>
</feature>
<dbReference type="EMBL" id="JADXDR010000027">
    <property type="protein sequence ID" value="KAI7844518.1"/>
    <property type="molecule type" value="Genomic_DNA"/>
</dbReference>
<gene>
    <name evidence="2" type="ORF">COHA_001876</name>
</gene>
<organism evidence="2 3">
    <name type="scientific">Chlorella ohadii</name>
    <dbReference type="NCBI Taxonomy" id="2649997"/>
    <lineage>
        <taxon>Eukaryota</taxon>
        <taxon>Viridiplantae</taxon>
        <taxon>Chlorophyta</taxon>
        <taxon>core chlorophytes</taxon>
        <taxon>Trebouxiophyceae</taxon>
        <taxon>Chlorellales</taxon>
        <taxon>Chlorellaceae</taxon>
        <taxon>Chlorella clade</taxon>
        <taxon>Chlorella</taxon>
    </lineage>
</organism>
<evidence type="ECO:0000256" key="1">
    <source>
        <dbReference type="SAM" id="MobiDB-lite"/>
    </source>
</evidence>
<evidence type="ECO:0000313" key="3">
    <source>
        <dbReference type="Proteomes" id="UP001205105"/>
    </source>
</evidence>
<protein>
    <submittedName>
        <fullName evidence="2">Uncharacterized protein</fullName>
    </submittedName>
</protein>
<proteinExistence type="predicted"/>
<name>A0AAD5H7Z0_9CHLO</name>
<dbReference type="AlphaFoldDB" id="A0AAD5H7Z0"/>
<evidence type="ECO:0000313" key="2">
    <source>
        <dbReference type="EMBL" id="KAI7844518.1"/>
    </source>
</evidence>